<dbReference type="Pfam" id="PF12680">
    <property type="entry name" value="SnoaL_2"/>
    <property type="match status" value="1"/>
</dbReference>
<sequence length="137" mass="15325">MSRFADTPPDRFLEDFYASFHEEALSCDADGGDVGAVVDRYFSPGFVQISDGIVIDREKLIAHLRPVRKMVESGHYEVLEALADGDRLAARMVIRAVTRKGRKIDTEVHLFGTVDDQGRFRRLDQITRTLGDAQGSP</sequence>
<reference evidence="2 3" key="1">
    <citation type="journal article" date="2019" name="Int. J. Syst. Evol. Microbiol.">
        <title>The Global Catalogue of Microorganisms (GCM) 10K type strain sequencing project: providing services to taxonomists for standard genome sequencing and annotation.</title>
        <authorList>
            <consortium name="The Broad Institute Genomics Platform"/>
            <consortium name="The Broad Institute Genome Sequencing Center for Infectious Disease"/>
            <person name="Wu L."/>
            <person name="Ma J."/>
        </authorList>
    </citation>
    <scope>NUCLEOTIDE SEQUENCE [LARGE SCALE GENOMIC DNA]</scope>
    <source>
        <strain evidence="2 3">JCM 15478</strain>
    </source>
</reference>
<dbReference type="SUPFAM" id="SSF54427">
    <property type="entry name" value="NTF2-like"/>
    <property type="match status" value="1"/>
</dbReference>
<dbReference type="Gene3D" id="3.10.450.50">
    <property type="match status" value="1"/>
</dbReference>
<organism evidence="2 3">
    <name type="scientific">Streptomyces albiaxialis</name>
    <dbReference type="NCBI Taxonomy" id="329523"/>
    <lineage>
        <taxon>Bacteria</taxon>
        <taxon>Bacillati</taxon>
        <taxon>Actinomycetota</taxon>
        <taxon>Actinomycetes</taxon>
        <taxon>Kitasatosporales</taxon>
        <taxon>Streptomycetaceae</taxon>
        <taxon>Streptomyces</taxon>
    </lineage>
</organism>
<evidence type="ECO:0000313" key="3">
    <source>
        <dbReference type="Proteomes" id="UP001500016"/>
    </source>
</evidence>
<feature type="domain" description="SnoaL-like" evidence="1">
    <location>
        <begin position="32"/>
        <end position="121"/>
    </location>
</feature>
<comment type="caution">
    <text evidence="2">The sequence shown here is derived from an EMBL/GenBank/DDBJ whole genome shotgun (WGS) entry which is preliminary data.</text>
</comment>
<evidence type="ECO:0000313" key="2">
    <source>
        <dbReference type="EMBL" id="GAA2092490.1"/>
    </source>
</evidence>
<gene>
    <name evidence="2" type="ORF">GCM10009801_59030</name>
</gene>
<proteinExistence type="predicted"/>
<protein>
    <recommendedName>
        <fullName evidence="1">SnoaL-like domain-containing protein</fullName>
    </recommendedName>
</protein>
<dbReference type="EMBL" id="BAAAPE010000015">
    <property type="protein sequence ID" value="GAA2092490.1"/>
    <property type="molecule type" value="Genomic_DNA"/>
</dbReference>
<name>A0ABN2WK21_9ACTN</name>
<dbReference type="Proteomes" id="UP001500016">
    <property type="component" value="Unassembled WGS sequence"/>
</dbReference>
<dbReference type="RefSeq" id="WP_344532412.1">
    <property type="nucleotide sequence ID" value="NZ_BAAAPE010000015.1"/>
</dbReference>
<dbReference type="InterPro" id="IPR037401">
    <property type="entry name" value="SnoaL-like"/>
</dbReference>
<keyword evidence="3" id="KW-1185">Reference proteome</keyword>
<accession>A0ABN2WK21</accession>
<dbReference type="InterPro" id="IPR032710">
    <property type="entry name" value="NTF2-like_dom_sf"/>
</dbReference>
<evidence type="ECO:0000259" key="1">
    <source>
        <dbReference type="Pfam" id="PF12680"/>
    </source>
</evidence>